<gene>
    <name evidence="1" type="ORF">CUS_7431</name>
</gene>
<evidence type="ECO:0000313" key="1">
    <source>
        <dbReference type="EMBL" id="EGC04652.1"/>
    </source>
</evidence>
<dbReference type="AlphaFoldDB" id="E9S855"/>
<reference evidence="1 2" key="1">
    <citation type="submission" date="2011-02" db="EMBL/GenBank/DDBJ databases">
        <authorList>
            <person name="Nelson K.E."/>
            <person name="Sutton G."/>
            <person name="Torralba M."/>
            <person name="Durkin S."/>
            <person name="Harkins D."/>
            <person name="Montgomery R."/>
            <person name="Ziemer C."/>
            <person name="Klaassens E."/>
            <person name="Ocuiv P."/>
            <person name="Morrison M."/>
        </authorList>
    </citation>
    <scope>NUCLEOTIDE SEQUENCE [LARGE SCALE GENOMIC DNA]</scope>
    <source>
        <strain evidence="1 2">8</strain>
    </source>
</reference>
<dbReference type="EMBL" id="ADKM02000018">
    <property type="protein sequence ID" value="EGC04652.1"/>
    <property type="molecule type" value="Genomic_DNA"/>
</dbReference>
<organism evidence="1 2">
    <name type="scientific">Ruminococcus albus 8</name>
    <dbReference type="NCBI Taxonomy" id="246199"/>
    <lineage>
        <taxon>Bacteria</taxon>
        <taxon>Bacillati</taxon>
        <taxon>Bacillota</taxon>
        <taxon>Clostridia</taxon>
        <taxon>Eubacteriales</taxon>
        <taxon>Oscillospiraceae</taxon>
        <taxon>Ruminococcus</taxon>
    </lineage>
</organism>
<sequence>MSEYEVALELDSKSTAKLMMMMCGSAMIEKGIRPRVSLIKFLAGNEEAAKELFDKTAFSQELIEVLFDSTTTERYDDENKLYFAGLECRRALGIMRANLLFFRSFAAHVEISPSYSPQNYHPAVLLGTELDPDEARESFNILTEMFSSFSAAAEKVVLIRCDDMCVISGHELEIFGKDLPAARFTSLRPGMTVAEAERTLMKKLILKRFNVRFRDAGVLLSFSEDALTLRSIRFEKPFDLPVLGLDRNAVKRELGLPERYSTPNDFYSTGWFYDNIIDNAVLHLDFEEQPSGKCCTVSIC</sequence>
<dbReference type="RefSeq" id="WP_002847108.1">
    <property type="nucleotide sequence ID" value="NZ_ADKM02000018.1"/>
</dbReference>
<dbReference type="STRING" id="246199.CUS_7431"/>
<evidence type="ECO:0000313" key="2">
    <source>
        <dbReference type="Proteomes" id="UP000004259"/>
    </source>
</evidence>
<proteinExistence type="predicted"/>
<dbReference type="Proteomes" id="UP000004259">
    <property type="component" value="Unassembled WGS sequence"/>
</dbReference>
<comment type="caution">
    <text evidence="1">The sequence shown here is derived from an EMBL/GenBank/DDBJ whole genome shotgun (WGS) entry which is preliminary data.</text>
</comment>
<accession>E9S855</accession>
<keyword evidence="2" id="KW-1185">Reference proteome</keyword>
<name>E9S855_RUMAL</name>
<protein>
    <submittedName>
        <fullName evidence="1">Conserved domain protein</fullName>
    </submittedName>
</protein>